<reference evidence="4" key="3">
    <citation type="submission" date="2022-05" db="EMBL/GenBank/DDBJ databases">
        <title>Metagenome Sequencing of an Archaeal-Dominated Microbial Community from a Hot Spring at the Los Azufres Geothermal Field, Mexico.</title>
        <authorList>
            <person name="Marin-Paredes R."/>
            <person name="Martinez-Romero E."/>
            <person name="Servin-Garciduenas L.E."/>
        </authorList>
    </citation>
    <scope>NUCLEOTIDE SEQUENCE</scope>
    <source>
        <strain evidence="4">AZ1-454</strain>
    </source>
</reference>
<dbReference type="EMBL" id="ASRH01000012">
    <property type="protein sequence ID" value="EWG06612.1"/>
    <property type="molecule type" value="Genomic_DNA"/>
</dbReference>
<dbReference type="PATRIC" id="fig|1326980.6.peg.1713"/>
<dbReference type="GO" id="GO:0006631">
    <property type="term" value="P:fatty acid metabolic process"/>
    <property type="evidence" value="ECO:0007669"/>
    <property type="project" value="InterPro"/>
</dbReference>
<dbReference type="InterPro" id="IPR036291">
    <property type="entry name" value="NAD(P)-bd_dom_sf"/>
</dbReference>
<dbReference type="Gene3D" id="3.40.50.720">
    <property type="entry name" value="NAD(P)-binding Rossmann-like Domain"/>
    <property type="match status" value="1"/>
</dbReference>
<dbReference type="EMBL" id="JZWS02000011">
    <property type="protein sequence ID" value="MCL7344526.1"/>
    <property type="molecule type" value="Genomic_DNA"/>
</dbReference>
<dbReference type="InterPro" id="IPR006176">
    <property type="entry name" value="3-OHacyl-CoA_DH_NAD-bd"/>
</dbReference>
<feature type="domain" description="3-hydroxyacyl-CoA dehydrogenase NAD binding" evidence="1">
    <location>
        <begin position="1"/>
        <end position="77"/>
    </location>
</feature>
<name>W7KVI4_9CREN</name>
<reference evidence="3" key="2">
    <citation type="submission" date="2015-03" db="EMBL/GenBank/DDBJ databases">
        <title>Metagenome Sequencing of an Archaeal-Dominated Microbial Community from a Hot Spring at the Los Azufres Geothermal Field, Mexico.</title>
        <authorList>
            <person name="Servin-Garciduenas L.E."/>
            <person name="Martinez-Romero E."/>
        </authorList>
    </citation>
    <scope>NUCLEOTIDE SEQUENCE [LARGE SCALE GENOMIC DNA]</scope>
    <source>
        <strain evidence="3">AZ1-454</strain>
    </source>
</reference>
<evidence type="ECO:0000313" key="3">
    <source>
        <dbReference type="EMBL" id="KJR78044.1"/>
    </source>
</evidence>
<dbReference type="PANTHER" id="PTHR48075:SF5">
    <property type="entry name" value="3-HYDROXYBUTYRYL-COA DEHYDROGENASE"/>
    <property type="match status" value="1"/>
</dbReference>
<evidence type="ECO:0000313" key="2">
    <source>
        <dbReference type="EMBL" id="EWG06612.1"/>
    </source>
</evidence>
<protein>
    <submittedName>
        <fullName evidence="2 4">3-hydroxyacyl-CoA dehydrogenase</fullName>
    </submittedName>
</protein>
<sequence length="93" mass="10457">MGSGIAQVFAMNGFQVNVFEVSKEAIARGMENVKKSLLKFQEKGQLREDPEEVLSRIRAYSSLPEAPKEVVLLEAIYVTVSSQFYAYVYPVVH</sequence>
<gene>
    <name evidence="2" type="ORF">ASUL_08589</name>
    <name evidence="4" type="ORF">TQ35_008140</name>
    <name evidence="3" type="ORF">TQ35_09360</name>
</gene>
<dbReference type="GO" id="GO:0070403">
    <property type="term" value="F:NAD+ binding"/>
    <property type="evidence" value="ECO:0007669"/>
    <property type="project" value="InterPro"/>
</dbReference>
<dbReference type="EMBL" id="JZWS01000244">
    <property type="protein sequence ID" value="KJR78044.1"/>
    <property type="molecule type" value="Genomic_DNA"/>
</dbReference>
<keyword evidence="5" id="KW-1185">Reference proteome</keyword>
<evidence type="ECO:0000313" key="5">
    <source>
        <dbReference type="Proteomes" id="UP000054284"/>
    </source>
</evidence>
<accession>W7KVI4</accession>
<comment type="caution">
    <text evidence="2">The sequence shown here is derived from an EMBL/GenBank/DDBJ whole genome shotgun (WGS) entry which is preliminary data.</text>
</comment>
<dbReference type="SUPFAM" id="SSF51735">
    <property type="entry name" value="NAD(P)-binding Rossmann-fold domains"/>
    <property type="match status" value="1"/>
</dbReference>
<evidence type="ECO:0000259" key="1">
    <source>
        <dbReference type="Pfam" id="PF02737"/>
    </source>
</evidence>
<proteinExistence type="predicted"/>
<dbReference type="GO" id="GO:0016491">
    <property type="term" value="F:oxidoreductase activity"/>
    <property type="evidence" value="ECO:0007669"/>
    <property type="project" value="TreeGrafter"/>
</dbReference>
<organism evidence="2 5">
    <name type="scientific">Candidatus Aramenus sulfurataquae</name>
    <dbReference type="NCBI Taxonomy" id="1326980"/>
    <lineage>
        <taxon>Archaea</taxon>
        <taxon>Thermoproteota</taxon>
        <taxon>Thermoprotei</taxon>
        <taxon>Sulfolobales</taxon>
        <taxon>Sulfolobaceae</taxon>
        <taxon>Candidatus Aramenus</taxon>
    </lineage>
</organism>
<dbReference type="Proteomes" id="UP000054284">
    <property type="component" value="Unassembled WGS sequence"/>
</dbReference>
<dbReference type="AlphaFoldDB" id="W7KVI4"/>
<evidence type="ECO:0000313" key="4">
    <source>
        <dbReference type="EMBL" id="MCL7344526.1"/>
    </source>
</evidence>
<dbReference type="Pfam" id="PF02737">
    <property type="entry name" value="3HCDH_N"/>
    <property type="match status" value="1"/>
</dbReference>
<reference evidence="2 5" key="1">
    <citation type="journal article" date="2014" name="Genome Announc.">
        <title>Draft Genome Sequence of the Sulfolobales Archaeon AZ1, Obtained through Metagenomic Analysis of a Mexican Hot Spring.</title>
        <authorList>
            <person name="Servin-Garciduenas L.E."/>
            <person name="Martinez-Romero E."/>
        </authorList>
    </citation>
    <scope>NUCLEOTIDE SEQUENCE [LARGE SCALE GENOMIC DNA]</scope>
    <source>
        <strain evidence="2">AZ1-illumnia</strain>
    </source>
</reference>
<dbReference type="PANTHER" id="PTHR48075">
    <property type="entry name" value="3-HYDROXYACYL-COA DEHYDROGENASE FAMILY PROTEIN"/>
    <property type="match status" value="1"/>
</dbReference>